<dbReference type="AlphaFoldDB" id="A0A7I4YYD6"/>
<dbReference type="Proteomes" id="UP000025227">
    <property type="component" value="Unplaced"/>
</dbReference>
<sequence>LWHLWSILKHKYDNFNLDDTLRELQEFFKMVANRVNQMGTKIQVTLKEKLADDDADADAPLTTPKPDAELTPMPELQEVNGN</sequence>
<keyword evidence="2" id="KW-1185">Reference proteome</keyword>
<dbReference type="WBParaSite" id="HCON_00153300-00001">
    <property type="protein sequence ID" value="HCON_00153300-00001"/>
    <property type="gene ID" value="HCON_00153300"/>
</dbReference>
<reference evidence="3" key="1">
    <citation type="submission" date="2020-12" db="UniProtKB">
        <authorList>
            <consortium name="WormBaseParasite"/>
        </authorList>
    </citation>
    <scope>IDENTIFICATION</scope>
    <source>
        <strain evidence="3">MHco3</strain>
    </source>
</reference>
<organism evidence="2 3">
    <name type="scientific">Haemonchus contortus</name>
    <name type="common">Barber pole worm</name>
    <dbReference type="NCBI Taxonomy" id="6289"/>
    <lineage>
        <taxon>Eukaryota</taxon>
        <taxon>Metazoa</taxon>
        <taxon>Ecdysozoa</taxon>
        <taxon>Nematoda</taxon>
        <taxon>Chromadorea</taxon>
        <taxon>Rhabditida</taxon>
        <taxon>Rhabditina</taxon>
        <taxon>Rhabditomorpha</taxon>
        <taxon>Strongyloidea</taxon>
        <taxon>Trichostrongylidae</taxon>
        <taxon>Haemonchus</taxon>
    </lineage>
</organism>
<dbReference type="OrthoDB" id="5834526at2759"/>
<accession>A0A7I4YYD6</accession>
<protein>
    <submittedName>
        <fullName evidence="3">PRESAN domain-containing protein</fullName>
    </submittedName>
</protein>
<evidence type="ECO:0000313" key="2">
    <source>
        <dbReference type="Proteomes" id="UP000025227"/>
    </source>
</evidence>
<evidence type="ECO:0000313" key="3">
    <source>
        <dbReference type="WBParaSite" id="HCON_00153300-00001"/>
    </source>
</evidence>
<feature type="region of interest" description="Disordered" evidence="1">
    <location>
        <begin position="53"/>
        <end position="82"/>
    </location>
</feature>
<name>A0A7I4YYD6_HAECO</name>
<evidence type="ECO:0000256" key="1">
    <source>
        <dbReference type="SAM" id="MobiDB-lite"/>
    </source>
</evidence>
<proteinExistence type="predicted"/>